<organism evidence="3 4">
    <name type="scientific">Gaopeijia maritima</name>
    <dbReference type="NCBI Taxonomy" id="3119007"/>
    <lineage>
        <taxon>Bacteria</taxon>
        <taxon>Pseudomonadati</taxon>
        <taxon>Gemmatimonadota</taxon>
        <taxon>Longimicrobiia</taxon>
        <taxon>Gaopeijiales</taxon>
        <taxon>Gaopeijiaceae</taxon>
        <taxon>Gaopeijia</taxon>
    </lineage>
</organism>
<feature type="transmembrane region" description="Helical" evidence="1">
    <location>
        <begin position="241"/>
        <end position="259"/>
    </location>
</feature>
<keyword evidence="1" id="KW-1133">Transmembrane helix</keyword>
<evidence type="ECO:0000256" key="1">
    <source>
        <dbReference type="SAM" id="Phobius"/>
    </source>
</evidence>
<dbReference type="Proteomes" id="UP001484239">
    <property type="component" value="Unassembled WGS sequence"/>
</dbReference>
<feature type="transmembrane region" description="Helical" evidence="1">
    <location>
        <begin position="60"/>
        <end position="81"/>
    </location>
</feature>
<reference evidence="3 4" key="1">
    <citation type="submission" date="2024-02" db="EMBL/GenBank/DDBJ databases">
        <title>A novel Gemmatimonadota bacterium.</title>
        <authorList>
            <person name="Du Z.-J."/>
            <person name="Ye Y.-Q."/>
        </authorList>
    </citation>
    <scope>NUCLEOTIDE SEQUENCE [LARGE SCALE GENOMIC DNA]</scope>
    <source>
        <strain evidence="3 4">DH-20</strain>
    </source>
</reference>
<dbReference type="Pfam" id="PF06724">
    <property type="entry name" value="DUF1206"/>
    <property type="match status" value="3"/>
</dbReference>
<keyword evidence="4" id="KW-1185">Reference proteome</keyword>
<feature type="transmembrane region" description="Helical" evidence="1">
    <location>
        <begin position="151"/>
        <end position="172"/>
    </location>
</feature>
<name>A0ABU9E658_9BACT</name>
<feature type="domain" description="DUF1206" evidence="2">
    <location>
        <begin position="198"/>
        <end position="267"/>
    </location>
</feature>
<evidence type="ECO:0000313" key="4">
    <source>
        <dbReference type="Proteomes" id="UP001484239"/>
    </source>
</evidence>
<feature type="domain" description="DUF1206" evidence="2">
    <location>
        <begin position="103"/>
        <end position="174"/>
    </location>
</feature>
<keyword evidence="1" id="KW-0472">Membrane</keyword>
<comment type="caution">
    <text evidence="3">The sequence shown here is derived from an EMBL/GenBank/DDBJ whole genome shotgun (WGS) entry which is preliminary data.</text>
</comment>
<accession>A0ABU9E658</accession>
<feature type="transmembrane region" description="Helical" evidence="1">
    <location>
        <begin position="200"/>
        <end position="221"/>
    </location>
</feature>
<gene>
    <name evidence="3" type="ORF">WI372_04465</name>
</gene>
<protein>
    <submittedName>
        <fullName evidence="3">DUF1206 domain-containing protein</fullName>
    </submittedName>
</protein>
<dbReference type="RefSeq" id="WP_405286418.1">
    <property type="nucleotide sequence ID" value="NZ_JBBHLI010000002.1"/>
</dbReference>
<keyword evidence="1" id="KW-0812">Transmembrane</keyword>
<dbReference type="EMBL" id="JBBHLI010000002">
    <property type="protein sequence ID" value="MEK9500220.1"/>
    <property type="molecule type" value="Genomic_DNA"/>
</dbReference>
<evidence type="ECO:0000313" key="3">
    <source>
        <dbReference type="EMBL" id="MEK9500220.1"/>
    </source>
</evidence>
<proteinExistence type="predicted"/>
<feature type="domain" description="DUF1206" evidence="2">
    <location>
        <begin position="17"/>
        <end position="85"/>
    </location>
</feature>
<dbReference type="InterPro" id="IPR009597">
    <property type="entry name" value="DUF1206"/>
</dbReference>
<feature type="transmembrane region" description="Helical" evidence="1">
    <location>
        <begin position="101"/>
        <end position="122"/>
    </location>
</feature>
<sequence>MSPRRWSAHTVEWAARAGYAAKGLVYLGVGGITASTALRDGSGDAEGSRGALSQALGGPLGTALLIAVAAGIAGYVAWRLVQALLDPEDRGTDARALATRAVLLISGLLYASLGLWVVRVLLGRASRSGGEGGGGADTASAWLLQQPYGRWLLAAAGLAVMGYGVGEWVKAVRRSFEKRMRSDLNGSTRRWVVRCARFGLASRGIVFLTTGAFLIVAAWTADPDEARGLEGSLEALGDTPWGPWVMGLVALGLAAYGALQLIKARYRRIEAPSD</sequence>
<evidence type="ECO:0000259" key="2">
    <source>
        <dbReference type="Pfam" id="PF06724"/>
    </source>
</evidence>